<accession>A0ABS2KNW5</accession>
<organism evidence="11 12">
    <name type="scientific">Dyella mobilis</name>
    <dbReference type="NCBI Taxonomy" id="1849582"/>
    <lineage>
        <taxon>Bacteria</taxon>
        <taxon>Pseudomonadati</taxon>
        <taxon>Pseudomonadota</taxon>
        <taxon>Gammaproteobacteria</taxon>
        <taxon>Lysobacterales</taxon>
        <taxon>Rhodanobacteraceae</taxon>
        <taxon>Dyella</taxon>
    </lineage>
</organism>
<evidence type="ECO:0000256" key="1">
    <source>
        <dbReference type="ARBA" id="ARBA00004533"/>
    </source>
</evidence>
<evidence type="ECO:0000256" key="3">
    <source>
        <dbReference type="ARBA" id="ARBA00021563"/>
    </source>
</evidence>
<keyword evidence="7" id="KW-0812">Transmembrane</keyword>
<sequence length="259" mass="28114">MKRLRAPLIGLAAVILVLALLVWFMPAQLALLLMSSRLRGVRLQQVSGTVWQGRAGQVVAANGTDLGQLDWTLSRRALLGDVLLGLDLRQPRLQVQGQMHCLSDTQQDWHDIVLHLDLSMLGQQPVLHGQPSGQLDLHVDHALLQSNWPMDVDAAGTFSHVALRTAQGTVPLGGARLVIRAQAGVLRATLDDDGSGPLQTAGRLSFSPLGWDLQFNMRPRSGNPALLQWLRGFGGRTTDGSVQLRYRGGLAQLHTTGHP</sequence>
<dbReference type="InterPro" id="IPR022792">
    <property type="entry name" value="T2SS_protein-GspN"/>
</dbReference>
<evidence type="ECO:0000256" key="2">
    <source>
        <dbReference type="ARBA" id="ARBA00007208"/>
    </source>
</evidence>
<protein>
    <recommendedName>
        <fullName evidence="3">Type II secretion system protein N</fullName>
    </recommendedName>
    <alternativeName>
        <fullName evidence="10">General secretion pathway protein N</fullName>
    </alternativeName>
</protein>
<name>A0ABS2KNW5_9GAMM</name>
<evidence type="ECO:0000256" key="9">
    <source>
        <dbReference type="ARBA" id="ARBA00023136"/>
    </source>
</evidence>
<keyword evidence="8" id="KW-0653">Protein transport</keyword>
<keyword evidence="6" id="KW-0997">Cell inner membrane</keyword>
<keyword evidence="4" id="KW-0813">Transport</keyword>
<keyword evidence="12" id="KW-1185">Reference proteome</keyword>
<keyword evidence="5" id="KW-1003">Cell membrane</keyword>
<dbReference type="RefSeq" id="WP_204633663.1">
    <property type="nucleotide sequence ID" value="NZ_BSOC01000001.1"/>
</dbReference>
<gene>
    <name evidence="11" type="primary">gspN</name>
    <name evidence="11" type="ORF">ISS99_21655</name>
</gene>
<keyword evidence="9" id="KW-0472">Membrane</keyword>
<evidence type="ECO:0000256" key="10">
    <source>
        <dbReference type="ARBA" id="ARBA00030772"/>
    </source>
</evidence>
<evidence type="ECO:0000256" key="6">
    <source>
        <dbReference type="ARBA" id="ARBA00022519"/>
    </source>
</evidence>
<proteinExistence type="inferred from homology"/>
<evidence type="ECO:0000313" key="11">
    <source>
        <dbReference type="EMBL" id="MBM7132143.1"/>
    </source>
</evidence>
<evidence type="ECO:0000256" key="8">
    <source>
        <dbReference type="ARBA" id="ARBA00022927"/>
    </source>
</evidence>
<evidence type="ECO:0000256" key="7">
    <source>
        <dbReference type="ARBA" id="ARBA00022692"/>
    </source>
</evidence>
<dbReference type="Pfam" id="PF01203">
    <property type="entry name" value="T2SSN"/>
    <property type="match status" value="1"/>
</dbReference>
<evidence type="ECO:0000256" key="5">
    <source>
        <dbReference type="ARBA" id="ARBA00022475"/>
    </source>
</evidence>
<dbReference type="Proteomes" id="UP001430193">
    <property type="component" value="Unassembled WGS sequence"/>
</dbReference>
<reference evidence="11" key="1">
    <citation type="submission" date="2020-10" db="EMBL/GenBank/DDBJ databases">
        <title>Phylogeny of dyella-like bacteria.</title>
        <authorList>
            <person name="Fu J."/>
        </authorList>
    </citation>
    <scope>NUCLEOTIDE SEQUENCE</scope>
    <source>
        <strain evidence="11">DHON07</strain>
    </source>
</reference>
<comment type="similarity">
    <text evidence="2">Belongs to the GSP N family.</text>
</comment>
<evidence type="ECO:0000313" key="12">
    <source>
        <dbReference type="Proteomes" id="UP001430193"/>
    </source>
</evidence>
<comment type="caution">
    <text evidence="11">The sequence shown here is derived from an EMBL/GenBank/DDBJ whole genome shotgun (WGS) entry which is preliminary data.</text>
</comment>
<comment type="subcellular location">
    <subcellularLocation>
        <location evidence="1">Cell inner membrane</location>
    </subcellularLocation>
</comment>
<evidence type="ECO:0000256" key="4">
    <source>
        <dbReference type="ARBA" id="ARBA00022448"/>
    </source>
</evidence>
<dbReference type="EMBL" id="JADIKF010000040">
    <property type="protein sequence ID" value="MBM7132143.1"/>
    <property type="molecule type" value="Genomic_DNA"/>
</dbReference>